<reference evidence="7" key="1">
    <citation type="submission" date="2025-08" db="UniProtKB">
        <authorList>
            <consortium name="Ensembl"/>
        </authorList>
    </citation>
    <scope>IDENTIFICATION</scope>
</reference>
<organism evidence="7 8">
    <name type="scientific">Cyprinus carpio</name>
    <name type="common">Common carp</name>
    <dbReference type="NCBI Taxonomy" id="7962"/>
    <lineage>
        <taxon>Eukaryota</taxon>
        <taxon>Metazoa</taxon>
        <taxon>Chordata</taxon>
        <taxon>Craniata</taxon>
        <taxon>Vertebrata</taxon>
        <taxon>Euteleostomi</taxon>
        <taxon>Actinopterygii</taxon>
        <taxon>Neopterygii</taxon>
        <taxon>Teleostei</taxon>
        <taxon>Ostariophysi</taxon>
        <taxon>Cypriniformes</taxon>
        <taxon>Cyprinidae</taxon>
        <taxon>Cyprininae</taxon>
        <taxon>Cyprinus</taxon>
    </lineage>
</organism>
<dbReference type="SMART" id="SM00980">
    <property type="entry name" value="THAP"/>
    <property type="match status" value="1"/>
</dbReference>
<dbReference type="Proteomes" id="UP000694427">
    <property type="component" value="Unplaced"/>
</dbReference>
<feature type="domain" description="THAP-type" evidence="6">
    <location>
        <begin position="1"/>
        <end position="89"/>
    </location>
</feature>
<evidence type="ECO:0000256" key="5">
    <source>
        <dbReference type="PROSITE-ProRule" id="PRU00309"/>
    </source>
</evidence>
<sequence length="97" mass="10972">MIKMAPKTTRCCSVPSCGKTQSLHCLPSDPNIRKEWMNFIFNVDPDSISKNLVLCSLHFTVDSVTNKSQFDAGFSERLKLKDDAVYNIYYGSHHTVV</sequence>
<protein>
    <recommendedName>
        <fullName evidence="6">THAP-type domain-containing protein</fullName>
    </recommendedName>
</protein>
<keyword evidence="2 5" id="KW-0863">Zinc-finger</keyword>
<keyword evidence="1" id="KW-0479">Metal-binding</keyword>
<reference evidence="7" key="2">
    <citation type="submission" date="2025-09" db="UniProtKB">
        <authorList>
            <consortium name="Ensembl"/>
        </authorList>
    </citation>
    <scope>IDENTIFICATION</scope>
</reference>
<evidence type="ECO:0000256" key="2">
    <source>
        <dbReference type="ARBA" id="ARBA00022771"/>
    </source>
</evidence>
<keyword evidence="4 5" id="KW-0238">DNA-binding</keyword>
<proteinExistence type="predicted"/>
<dbReference type="Ensembl" id="ENSCCRT00010124129.1">
    <property type="protein sequence ID" value="ENSCCRP00010111572.1"/>
    <property type="gene ID" value="ENSCCRG00010049155.1"/>
</dbReference>
<accession>A0A8C1PVL2</accession>
<dbReference type="AlphaFoldDB" id="A0A8C1PVL2"/>
<dbReference type="Pfam" id="PF05485">
    <property type="entry name" value="THAP"/>
    <property type="match status" value="1"/>
</dbReference>
<evidence type="ECO:0000256" key="1">
    <source>
        <dbReference type="ARBA" id="ARBA00022723"/>
    </source>
</evidence>
<keyword evidence="8" id="KW-1185">Reference proteome</keyword>
<evidence type="ECO:0000313" key="8">
    <source>
        <dbReference type="Proteomes" id="UP000694427"/>
    </source>
</evidence>
<name>A0A8C1PVL2_CYPCA</name>
<dbReference type="GO" id="GO:0008270">
    <property type="term" value="F:zinc ion binding"/>
    <property type="evidence" value="ECO:0007669"/>
    <property type="project" value="UniProtKB-KW"/>
</dbReference>
<dbReference type="InterPro" id="IPR038441">
    <property type="entry name" value="THAP_Znf_sf"/>
</dbReference>
<dbReference type="GO" id="GO:0003677">
    <property type="term" value="F:DNA binding"/>
    <property type="evidence" value="ECO:0007669"/>
    <property type="project" value="UniProtKB-UniRule"/>
</dbReference>
<dbReference type="InterPro" id="IPR006612">
    <property type="entry name" value="THAP_Znf"/>
</dbReference>
<evidence type="ECO:0000259" key="6">
    <source>
        <dbReference type="PROSITE" id="PS50950"/>
    </source>
</evidence>
<evidence type="ECO:0000313" key="7">
    <source>
        <dbReference type="Ensembl" id="ENSCCRP00010111572.1"/>
    </source>
</evidence>
<evidence type="ECO:0000256" key="4">
    <source>
        <dbReference type="ARBA" id="ARBA00023125"/>
    </source>
</evidence>
<evidence type="ECO:0000256" key="3">
    <source>
        <dbReference type="ARBA" id="ARBA00022833"/>
    </source>
</evidence>
<keyword evidence="3" id="KW-0862">Zinc</keyword>
<dbReference type="Gene3D" id="6.20.210.20">
    <property type="entry name" value="THAP domain"/>
    <property type="match status" value="1"/>
</dbReference>
<dbReference type="SUPFAM" id="SSF57716">
    <property type="entry name" value="Glucocorticoid receptor-like (DNA-binding domain)"/>
    <property type="match status" value="1"/>
</dbReference>
<dbReference type="PROSITE" id="PS50950">
    <property type="entry name" value="ZF_THAP"/>
    <property type="match status" value="1"/>
</dbReference>